<dbReference type="InterPro" id="IPR055592">
    <property type="entry name" value="DUF7168"/>
</dbReference>
<sequence length="254" mass="28457">MMDRSRILERIAHLRKRTVENGCTEEEALAAAAKIAELMARYDLSFSDVEMGAADCVREIVCASDDDPISYCIPAIAYFSDTEVWQVGQDVPVYRTDARGHRVQVGWRRERVYNFFGLPHDVQIAIYIHGICVSAIERAVKRYRLSVALMRRILRDRATADFSVSMASELGTRLRQIKLDQAARTRRETGRDLVVVKHAIVQRDLAKLGLAFTSVSDSHRPRDAAAVWAGRAAAGEVRFDPGLSSSQQPIPRIG</sequence>
<feature type="domain" description="DUF2786" evidence="1">
    <location>
        <begin position="6"/>
        <end position="45"/>
    </location>
</feature>
<evidence type="ECO:0000313" key="4">
    <source>
        <dbReference type="Proteomes" id="UP000277424"/>
    </source>
</evidence>
<dbReference type="Pfam" id="PF23771">
    <property type="entry name" value="DUF7168"/>
    <property type="match status" value="1"/>
</dbReference>
<feature type="domain" description="DUF7168" evidence="2">
    <location>
        <begin position="69"/>
        <end position="185"/>
    </location>
</feature>
<gene>
    <name evidence="3" type="ORF">BCL74_2101</name>
</gene>
<dbReference type="EMBL" id="RBIG01000002">
    <property type="protein sequence ID" value="RKQ70161.1"/>
    <property type="molecule type" value="Genomic_DNA"/>
</dbReference>
<dbReference type="OrthoDB" id="7259266at2"/>
<dbReference type="Proteomes" id="UP000277424">
    <property type="component" value="Unassembled WGS sequence"/>
</dbReference>
<dbReference type="Pfam" id="PF10979">
    <property type="entry name" value="DUF2786"/>
    <property type="match status" value="1"/>
</dbReference>
<dbReference type="AlphaFoldDB" id="A0A420WGP2"/>
<evidence type="ECO:0000259" key="2">
    <source>
        <dbReference type="Pfam" id="PF23771"/>
    </source>
</evidence>
<protein>
    <submittedName>
        <fullName evidence="3">Uncharacterized protein DUF2786</fullName>
    </submittedName>
</protein>
<proteinExistence type="predicted"/>
<reference evidence="3 4" key="1">
    <citation type="submission" date="2018-10" db="EMBL/GenBank/DDBJ databases">
        <title>Comparative analysis of microorganisms from saline springs in Andes Mountain Range, Colombia.</title>
        <authorList>
            <person name="Rubin E."/>
        </authorList>
    </citation>
    <scope>NUCLEOTIDE SEQUENCE [LARGE SCALE GENOMIC DNA]</scope>
    <source>
        <strain evidence="3 4">USBA 36</strain>
    </source>
</reference>
<organism evidence="3 4">
    <name type="scientific">Oceanibaculum indicum</name>
    <dbReference type="NCBI Taxonomy" id="526216"/>
    <lineage>
        <taxon>Bacteria</taxon>
        <taxon>Pseudomonadati</taxon>
        <taxon>Pseudomonadota</taxon>
        <taxon>Alphaproteobacteria</taxon>
        <taxon>Rhodospirillales</taxon>
        <taxon>Oceanibaculaceae</taxon>
        <taxon>Oceanibaculum</taxon>
    </lineage>
</organism>
<name>A0A420WGP2_9PROT</name>
<evidence type="ECO:0000313" key="3">
    <source>
        <dbReference type="EMBL" id="RKQ70161.1"/>
    </source>
</evidence>
<dbReference type="InterPro" id="IPR024498">
    <property type="entry name" value="DUF2786"/>
</dbReference>
<accession>A0A420WGP2</accession>
<evidence type="ECO:0000259" key="1">
    <source>
        <dbReference type="Pfam" id="PF10979"/>
    </source>
</evidence>
<comment type="caution">
    <text evidence="3">The sequence shown here is derived from an EMBL/GenBank/DDBJ whole genome shotgun (WGS) entry which is preliminary data.</text>
</comment>